<dbReference type="AlphaFoldDB" id="A0A0W4ZX32"/>
<dbReference type="Proteomes" id="UP000011958">
    <property type="component" value="Unassembled WGS sequence"/>
</dbReference>
<dbReference type="RefSeq" id="XP_019613400.1">
    <property type="nucleotide sequence ID" value="XM_019757791.1"/>
</dbReference>
<protein>
    <submittedName>
        <fullName evidence="1">Uncharacterized protein</fullName>
    </submittedName>
</protein>
<keyword evidence="2" id="KW-1185">Reference proteome</keyword>
<dbReference type="GeneID" id="30671563"/>
<dbReference type="VEuPathDB" id="FungiDB:PNEG_04268"/>
<sequence>MLSIDFLFEFIKNSFSNKLRCNLINFNISDIHEYSFCDYYYKELTIVIKIITKECKIWFVDDFLQIYRIYIFENVNI</sequence>
<gene>
    <name evidence="1" type="ORF">PNEG_04268</name>
</gene>
<proteinExistence type="predicted"/>
<comment type="caution">
    <text evidence="1">The sequence shown here is derived from an EMBL/GenBank/DDBJ whole genome shotgun (WGS) entry which is preliminary data.</text>
</comment>
<evidence type="ECO:0000313" key="2">
    <source>
        <dbReference type="Proteomes" id="UP000011958"/>
    </source>
</evidence>
<name>A0A0W4ZX32_PNEMU</name>
<dbReference type="EMBL" id="AFWA02000003">
    <property type="protein sequence ID" value="KTW32931.1"/>
    <property type="molecule type" value="Genomic_DNA"/>
</dbReference>
<organism evidence="1 2">
    <name type="scientific">Pneumocystis murina (strain B123)</name>
    <name type="common">Mouse pneumocystis pneumonia agent</name>
    <name type="synonym">Pneumocystis carinii f. sp. muris</name>
    <dbReference type="NCBI Taxonomy" id="1069680"/>
    <lineage>
        <taxon>Eukaryota</taxon>
        <taxon>Fungi</taxon>
        <taxon>Dikarya</taxon>
        <taxon>Ascomycota</taxon>
        <taxon>Taphrinomycotina</taxon>
        <taxon>Pneumocystomycetes</taxon>
        <taxon>Pneumocystaceae</taxon>
        <taxon>Pneumocystis</taxon>
    </lineage>
</organism>
<evidence type="ECO:0000313" key="1">
    <source>
        <dbReference type="EMBL" id="KTW32931.1"/>
    </source>
</evidence>
<reference evidence="2" key="1">
    <citation type="journal article" date="2016" name="Nat. Commun.">
        <title>Genome analysis of three Pneumocystis species reveals adaptation mechanisms to life exclusively in mammalian hosts.</title>
        <authorList>
            <person name="Ma L."/>
            <person name="Chen Z."/>
            <person name="Huang D.W."/>
            <person name="Kutty G."/>
            <person name="Ishihara M."/>
            <person name="Wang H."/>
            <person name="Abouelleil A."/>
            <person name="Bishop L."/>
            <person name="Davey E."/>
            <person name="Deng R."/>
            <person name="Deng X."/>
            <person name="Fan L."/>
            <person name="Fantoni G."/>
            <person name="Fitzgerald M."/>
            <person name="Gogineni E."/>
            <person name="Goldberg J.M."/>
            <person name="Handley G."/>
            <person name="Hu X."/>
            <person name="Huber C."/>
            <person name="Jiao X."/>
            <person name="Jones K."/>
            <person name="Levin J.Z."/>
            <person name="Liu Y."/>
            <person name="Macdonald P."/>
            <person name="Melnikov A."/>
            <person name="Raley C."/>
            <person name="Sassi M."/>
            <person name="Sherman B.T."/>
            <person name="Song X."/>
            <person name="Sykes S."/>
            <person name="Tran B."/>
            <person name="Walsh L."/>
            <person name="Xia Y."/>
            <person name="Yang J."/>
            <person name="Young S."/>
            <person name="Zeng Q."/>
            <person name="Zheng X."/>
            <person name="Stephens R."/>
            <person name="Nusbaum C."/>
            <person name="Birren B.W."/>
            <person name="Azadi P."/>
            <person name="Lempicki R.A."/>
            <person name="Cuomo C.A."/>
            <person name="Kovacs J.A."/>
        </authorList>
    </citation>
    <scope>NUCLEOTIDE SEQUENCE [LARGE SCALE GENOMIC DNA]</scope>
    <source>
        <strain evidence="2">B123</strain>
    </source>
</reference>
<accession>A0A0W4ZX32</accession>